<gene>
    <name evidence="1" type="ORF">ABS764_08985</name>
</gene>
<organism evidence="1 2">
    <name type="scientific">Flavobacterium plantiphilum</name>
    <dbReference type="NCBI Taxonomy" id="3163297"/>
    <lineage>
        <taxon>Bacteria</taxon>
        <taxon>Pseudomonadati</taxon>
        <taxon>Bacteroidota</taxon>
        <taxon>Flavobacteriia</taxon>
        <taxon>Flavobacteriales</taxon>
        <taxon>Flavobacteriaceae</taxon>
        <taxon>Flavobacterium</taxon>
    </lineage>
</organism>
<dbReference type="Proteomes" id="UP001629260">
    <property type="component" value="Unassembled WGS sequence"/>
</dbReference>
<dbReference type="RefSeq" id="WP_408081452.1">
    <property type="nucleotide sequence ID" value="NZ_JBELQA010000004.1"/>
</dbReference>
<accession>A0ABW8XSW4</accession>
<sequence length="340" mass="39552">MKYNKASVFKLLYPLKKLFLLLFLFYMSQIQSQISGCTDPLSKNYNPQATLNDGSCQYKNKKIKPLFSKKLSDTIGETSGLIVFDTLLWTHNDDTDTHIYGLDTLGKIKKQIKLEKVNNTDWEAISQDSSYLYIGDFGNNYRGNRIDLHILRIEKKSFLLNAPVIDTIFFSYADQTDFSQVTPNKTNFDCEAFIVSKDSIYLFSKQWSDKKSNIYVLPKKPGKYIAQYKQTLNIKGLVTDASYLEDKKLIALCGYTKTGKSFIYLLYDFKNHDFLSGNKRKIKLKLRFHQIEGISTQDGLQYYLTNESFKRKPFINVPQKLHQLDLNSYLSHYLNKFKKD</sequence>
<reference evidence="1 2" key="1">
    <citation type="submission" date="2024-06" db="EMBL/GenBank/DDBJ databases">
        <authorList>
            <person name="Kaempfer P."/>
            <person name="Viver T."/>
        </authorList>
    </citation>
    <scope>NUCLEOTIDE SEQUENCE [LARGE SCALE GENOMIC DNA]</scope>
    <source>
        <strain evidence="1 2">ST-87</strain>
    </source>
</reference>
<keyword evidence="2" id="KW-1185">Reference proteome</keyword>
<proteinExistence type="predicted"/>
<name>A0ABW8XSW4_9FLAO</name>
<evidence type="ECO:0000313" key="1">
    <source>
        <dbReference type="EMBL" id="MFL9830981.1"/>
    </source>
</evidence>
<dbReference type="SUPFAM" id="SSF82171">
    <property type="entry name" value="DPP6 N-terminal domain-like"/>
    <property type="match status" value="1"/>
</dbReference>
<protein>
    <submittedName>
        <fullName evidence="1">T9SS C-terminal target domain-containing protein</fullName>
    </submittedName>
</protein>
<dbReference type="EMBL" id="JBELQA010000004">
    <property type="protein sequence ID" value="MFL9830981.1"/>
    <property type="molecule type" value="Genomic_DNA"/>
</dbReference>
<comment type="caution">
    <text evidence="1">The sequence shown here is derived from an EMBL/GenBank/DDBJ whole genome shotgun (WGS) entry which is preliminary data.</text>
</comment>
<evidence type="ECO:0000313" key="2">
    <source>
        <dbReference type="Proteomes" id="UP001629260"/>
    </source>
</evidence>